<feature type="transmembrane region" description="Helical" evidence="5">
    <location>
        <begin position="277"/>
        <end position="299"/>
    </location>
</feature>
<reference evidence="7" key="1">
    <citation type="submission" date="2016-10" db="EMBL/GenBank/DDBJ databases">
        <authorList>
            <person name="de Groot N.N."/>
        </authorList>
    </citation>
    <scope>NUCLEOTIDE SEQUENCE</scope>
</reference>
<name>A0A1W1BZ76_9ZZZZ</name>
<dbReference type="NCBIfam" id="NF004444">
    <property type="entry name" value="PRK05777.2-2"/>
    <property type="match status" value="1"/>
</dbReference>
<accession>A0A1W1BZ76</accession>
<dbReference type="EMBL" id="FPHI01000019">
    <property type="protein sequence ID" value="SFV58787.1"/>
    <property type="molecule type" value="Genomic_DNA"/>
</dbReference>
<dbReference type="GO" id="GO:0042773">
    <property type="term" value="P:ATP synthesis coupled electron transport"/>
    <property type="evidence" value="ECO:0007669"/>
    <property type="project" value="InterPro"/>
</dbReference>
<evidence type="ECO:0000256" key="2">
    <source>
        <dbReference type="ARBA" id="ARBA00022692"/>
    </source>
</evidence>
<dbReference type="PRINTS" id="PR01434">
    <property type="entry name" value="NADHDHGNASE5"/>
</dbReference>
<feature type="transmembrane region" description="Helical" evidence="5">
    <location>
        <begin position="44"/>
        <end position="63"/>
    </location>
</feature>
<feature type="transmembrane region" description="Helical" evidence="5">
    <location>
        <begin position="165"/>
        <end position="186"/>
    </location>
</feature>
<dbReference type="EC" id="1.6.5.3" evidence="7"/>
<dbReference type="HAMAP" id="MF_00445">
    <property type="entry name" value="NDH1_NuoN_1"/>
    <property type="match status" value="1"/>
</dbReference>
<dbReference type="GO" id="GO:0016020">
    <property type="term" value="C:membrane"/>
    <property type="evidence" value="ECO:0007669"/>
    <property type="project" value="UniProtKB-SubCell"/>
</dbReference>
<keyword evidence="7" id="KW-0830">Ubiquinone</keyword>
<keyword evidence="4 5" id="KW-0472">Membrane</keyword>
<feature type="transmembrane region" description="Helical" evidence="5">
    <location>
        <begin position="133"/>
        <end position="153"/>
    </location>
</feature>
<feature type="transmembrane region" description="Helical" evidence="5">
    <location>
        <begin position="330"/>
        <end position="353"/>
    </location>
</feature>
<feature type="transmembrane region" description="Helical" evidence="5">
    <location>
        <begin position="75"/>
        <end position="97"/>
    </location>
</feature>
<feature type="transmembrane region" description="Helical" evidence="5">
    <location>
        <begin position="206"/>
        <end position="227"/>
    </location>
</feature>
<feature type="transmembrane region" description="Helical" evidence="5">
    <location>
        <begin position="109"/>
        <end position="127"/>
    </location>
</feature>
<feature type="domain" description="NADH:quinone oxidoreductase/Mrp antiporter transmembrane" evidence="6">
    <location>
        <begin position="130"/>
        <end position="430"/>
    </location>
</feature>
<keyword evidence="3 5" id="KW-1133">Transmembrane helix</keyword>
<dbReference type="PANTHER" id="PTHR22773">
    <property type="entry name" value="NADH DEHYDROGENASE"/>
    <property type="match status" value="1"/>
</dbReference>
<dbReference type="GO" id="GO:0008137">
    <property type="term" value="F:NADH dehydrogenase (ubiquinone) activity"/>
    <property type="evidence" value="ECO:0007669"/>
    <property type="project" value="InterPro"/>
</dbReference>
<protein>
    <submittedName>
        <fullName evidence="7">NADH-ubiquinone oxidoreductase chain N</fullName>
        <ecNumber evidence="7">1.6.5.3</ecNumber>
    </submittedName>
</protein>
<evidence type="ECO:0000256" key="4">
    <source>
        <dbReference type="ARBA" id="ARBA00023136"/>
    </source>
</evidence>
<evidence type="ECO:0000256" key="5">
    <source>
        <dbReference type="SAM" id="Phobius"/>
    </source>
</evidence>
<proteinExistence type="inferred from homology"/>
<organism evidence="7">
    <name type="scientific">hydrothermal vent metagenome</name>
    <dbReference type="NCBI Taxonomy" id="652676"/>
    <lineage>
        <taxon>unclassified sequences</taxon>
        <taxon>metagenomes</taxon>
        <taxon>ecological metagenomes</taxon>
    </lineage>
</organism>
<evidence type="ECO:0000256" key="1">
    <source>
        <dbReference type="ARBA" id="ARBA00004141"/>
    </source>
</evidence>
<feature type="transmembrane region" description="Helical" evidence="5">
    <location>
        <begin position="12"/>
        <end position="32"/>
    </location>
</feature>
<evidence type="ECO:0000313" key="7">
    <source>
        <dbReference type="EMBL" id="SFV58787.1"/>
    </source>
</evidence>
<keyword evidence="2 5" id="KW-0812">Transmembrane</keyword>
<keyword evidence="7" id="KW-0560">Oxidoreductase</keyword>
<comment type="subcellular location">
    <subcellularLocation>
        <location evidence="1">Membrane</location>
        <topology evidence="1">Multi-pass membrane protein</topology>
    </subcellularLocation>
</comment>
<feature type="transmembrane region" description="Helical" evidence="5">
    <location>
        <begin position="374"/>
        <end position="396"/>
    </location>
</feature>
<dbReference type="GO" id="GO:0016491">
    <property type="term" value="F:oxidoreductase activity"/>
    <property type="evidence" value="ECO:0007669"/>
    <property type="project" value="UniProtKB-KW"/>
</dbReference>
<gene>
    <name evidence="7" type="ORF">MNB_SV-3-1428</name>
</gene>
<feature type="transmembrane region" description="Helical" evidence="5">
    <location>
        <begin position="247"/>
        <end position="271"/>
    </location>
</feature>
<evidence type="ECO:0000256" key="3">
    <source>
        <dbReference type="ARBA" id="ARBA00022989"/>
    </source>
</evidence>
<dbReference type="AlphaFoldDB" id="A0A1W1BZ76"/>
<dbReference type="Pfam" id="PF00361">
    <property type="entry name" value="Proton_antipo_M"/>
    <property type="match status" value="1"/>
</dbReference>
<dbReference type="NCBIfam" id="TIGR01770">
    <property type="entry name" value="NDH_I_N"/>
    <property type="match status" value="1"/>
</dbReference>
<feature type="transmembrane region" description="Helical" evidence="5">
    <location>
        <begin position="465"/>
        <end position="491"/>
    </location>
</feature>
<dbReference type="InterPro" id="IPR001750">
    <property type="entry name" value="ND/Mrp_TM"/>
</dbReference>
<dbReference type="InterPro" id="IPR010096">
    <property type="entry name" value="NADH-Q_OxRdtase_suN/2"/>
</dbReference>
<sequence>MLEPIHVSLESLNLLTLAPMLIAIVGGLIILMIDLLKSTLHKSLYVMLTVLILFIDFGAVLGLSVNERGFFDVMLIDGVSIISQLMIIGGSMIFIPLALTSKRFHEYSYPEFFALFLFMIAGFQFMVATDNLILVFVGIETASLALYTLIALHNRSNSYEAAVKYFTMGALAAAFFAMGSAVVYALTGSVELYKVSEVLATRMNETGLMIAIFGSSVLLLVAFAFKLSLFPFHTWAPDVYEGASAPLAGYMSVVPKIAAFVVSIRIFGMYIDLGVEWVRITILVLAVLTMTLANIMALVQDDVKRMLAYSSISHAGFIMAALALDTTEGNTAIFLYYALFMFTNLGAFAMLWISRHKKRRFNQRFDHPYEKFSGFIHIMPIGAVIMALFMLSLAGVPPFSVFWGKIYVMQAAVNAGYIWLAIIMGLNSAISAYYYLKLIVYMFLKEPVKDVDTVYYNISKPLMAIIGFATVATVAAIFYVQPLVSYIYYMISASGY</sequence>
<evidence type="ECO:0000259" key="6">
    <source>
        <dbReference type="Pfam" id="PF00361"/>
    </source>
</evidence>
<feature type="transmembrane region" description="Helical" evidence="5">
    <location>
        <begin position="416"/>
        <end position="436"/>
    </location>
</feature>